<proteinExistence type="predicted"/>
<dbReference type="Proteomes" id="UP001295423">
    <property type="component" value="Unassembled WGS sequence"/>
</dbReference>
<evidence type="ECO:0000313" key="2">
    <source>
        <dbReference type="EMBL" id="CAJ1952865.1"/>
    </source>
</evidence>
<dbReference type="PANTHER" id="PTHR11614">
    <property type="entry name" value="PHOSPHOLIPASE-RELATED"/>
    <property type="match status" value="1"/>
</dbReference>
<comment type="caution">
    <text evidence="2">The sequence shown here is derived from an EMBL/GenBank/DDBJ whole genome shotgun (WGS) entry which is preliminary data.</text>
</comment>
<dbReference type="Pfam" id="PF12146">
    <property type="entry name" value="Hydrolase_4"/>
    <property type="match status" value="1"/>
</dbReference>
<dbReference type="InterPro" id="IPR029058">
    <property type="entry name" value="AB_hydrolase_fold"/>
</dbReference>
<sequence length="110" mass="12055">MGAFQKEAGIAVIAFDSMGCGHSTGVGGLRNYFPTMPALTEEYSAMLRRVKEEYPGKEVFAMGESFGGMILANQILEQQQKGEDGMLADGYIFTGPVIKVLRESHNHKKH</sequence>
<dbReference type="InterPro" id="IPR022742">
    <property type="entry name" value="Hydrolase_4"/>
</dbReference>
<dbReference type="SUPFAM" id="SSF53474">
    <property type="entry name" value="alpha/beta-Hydrolases"/>
    <property type="match status" value="1"/>
</dbReference>
<dbReference type="InterPro" id="IPR051044">
    <property type="entry name" value="MAG_DAG_Lipase"/>
</dbReference>
<dbReference type="AlphaFoldDB" id="A0AAD2FTW3"/>
<dbReference type="EMBL" id="CAKOGP040001814">
    <property type="protein sequence ID" value="CAJ1952865.1"/>
    <property type="molecule type" value="Genomic_DNA"/>
</dbReference>
<feature type="domain" description="Serine aminopeptidase S33" evidence="1">
    <location>
        <begin position="7"/>
        <end position="100"/>
    </location>
</feature>
<evidence type="ECO:0000313" key="3">
    <source>
        <dbReference type="Proteomes" id="UP001295423"/>
    </source>
</evidence>
<organism evidence="2 3">
    <name type="scientific">Cylindrotheca closterium</name>
    <dbReference type="NCBI Taxonomy" id="2856"/>
    <lineage>
        <taxon>Eukaryota</taxon>
        <taxon>Sar</taxon>
        <taxon>Stramenopiles</taxon>
        <taxon>Ochrophyta</taxon>
        <taxon>Bacillariophyta</taxon>
        <taxon>Bacillariophyceae</taxon>
        <taxon>Bacillariophycidae</taxon>
        <taxon>Bacillariales</taxon>
        <taxon>Bacillariaceae</taxon>
        <taxon>Cylindrotheca</taxon>
    </lineage>
</organism>
<protein>
    <recommendedName>
        <fullName evidence="1">Serine aminopeptidase S33 domain-containing protein</fullName>
    </recommendedName>
</protein>
<keyword evidence="3" id="KW-1185">Reference proteome</keyword>
<gene>
    <name evidence="2" type="ORF">CYCCA115_LOCUS13755</name>
</gene>
<accession>A0AAD2FTW3</accession>
<evidence type="ECO:0000259" key="1">
    <source>
        <dbReference type="Pfam" id="PF12146"/>
    </source>
</evidence>
<reference evidence="2" key="1">
    <citation type="submission" date="2023-08" db="EMBL/GenBank/DDBJ databases">
        <authorList>
            <person name="Audoor S."/>
            <person name="Bilcke G."/>
        </authorList>
    </citation>
    <scope>NUCLEOTIDE SEQUENCE</scope>
</reference>
<dbReference type="Gene3D" id="3.40.50.1820">
    <property type="entry name" value="alpha/beta hydrolase"/>
    <property type="match status" value="1"/>
</dbReference>
<name>A0AAD2FTW3_9STRA</name>